<gene>
    <name evidence="5" type="ORF">AMON00008_LOCUS41811</name>
</gene>
<name>A0A7S4RYC8_9DINO</name>
<feature type="compositionally biased region" description="Polar residues" evidence="3">
    <location>
        <begin position="36"/>
        <end position="50"/>
    </location>
</feature>
<dbReference type="GO" id="GO:0005737">
    <property type="term" value="C:cytoplasm"/>
    <property type="evidence" value="ECO:0007669"/>
    <property type="project" value="TreeGrafter"/>
</dbReference>
<dbReference type="AlphaFoldDB" id="A0A7S4RYC8"/>
<proteinExistence type="predicted"/>
<keyword evidence="1" id="KW-0677">Repeat</keyword>
<feature type="compositionally biased region" description="Low complexity" evidence="3">
    <location>
        <begin position="199"/>
        <end position="209"/>
    </location>
</feature>
<feature type="compositionally biased region" description="Basic and acidic residues" evidence="3">
    <location>
        <begin position="162"/>
        <end position="172"/>
    </location>
</feature>
<evidence type="ECO:0000259" key="4">
    <source>
        <dbReference type="PROSITE" id="PS50303"/>
    </source>
</evidence>
<dbReference type="PANTHER" id="PTHR12537">
    <property type="entry name" value="RNA BINDING PROTEIN PUMILIO-RELATED"/>
    <property type="match status" value="1"/>
</dbReference>
<evidence type="ECO:0000313" key="5">
    <source>
        <dbReference type="EMBL" id="CAE4627793.1"/>
    </source>
</evidence>
<protein>
    <recommendedName>
        <fullName evidence="4">PUM-HD domain-containing protein</fullName>
    </recommendedName>
</protein>
<evidence type="ECO:0000256" key="2">
    <source>
        <dbReference type="PROSITE-ProRule" id="PRU00317"/>
    </source>
</evidence>
<dbReference type="SUPFAM" id="SSF48371">
    <property type="entry name" value="ARM repeat"/>
    <property type="match status" value="1"/>
</dbReference>
<dbReference type="InterPro" id="IPR033133">
    <property type="entry name" value="PUM-HD"/>
</dbReference>
<feature type="domain" description="PUM-HD" evidence="4">
    <location>
        <begin position="205"/>
        <end position="560"/>
    </location>
</feature>
<feature type="repeat" description="Pumilio" evidence="2">
    <location>
        <begin position="416"/>
        <end position="457"/>
    </location>
</feature>
<dbReference type="PANTHER" id="PTHR12537:SF13">
    <property type="entry name" value="PUMILIO HOMOLOGY DOMAIN FAMILY MEMBER 4"/>
    <property type="match status" value="1"/>
</dbReference>
<evidence type="ECO:0000256" key="1">
    <source>
        <dbReference type="ARBA" id="ARBA00022737"/>
    </source>
</evidence>
<feature type="region of interest" description="Disordered" evidence="3">
    <location>
        <begin position="139"/>
        <end position="221"/>
    </location>
</feature>
<accession>A0A7S4RYC8</accession>
<dbReference type="InterPro" id="IPR011989">
    <property type="entry name" value="ARM-like"/>
</dbReference>
<dbReference type="PROSITE" id="PS50302">
    <property type="entry name" value="PUM"/>
    <property type="match status" value="2"/>
</dbReference>
<dbReference type="EMBL" id="HBNR01059391">
    <property type="protein sequence ID" value="CAE4627793.1"/>
    <property type="molecule type" value="Transcribed_RNA"/>
</dbReference>
<dbReference type="PROSITE" id="PS50303">
    <property type="entry name" value="PUM_HD"/>
    <property type="match status" value="1"/>
</dbReference>
<dbReference type="SMART" id="SM00025">
    <property type="entry name" value="Pumilio"/>
    <property type="match status" value="4"/>
</dbReference>
<dbReference type="InterPro" id="IPR001313">
    <property type="entry name" value="Pumilio_RNA-bd_rpt"/>
</dbReference>
<dbReference type="InterPro" id="IPR016024">
    <property type="entry name" value="ARM-type_fold"/>
</dbReference>
<feature type="region of interest" description="Disordered" evidence="3">
    <location>
        <begin position="22"/>
        <end position="50"/>
    </location>
</feature>
<feature type="compositionally biased region" description="Low complexity" evidence="3">
    <location>
        <begin position="91"/>
        <end position="102"/>
    </location>
</feature>
<dbReference type="GO" id="GO:0010608">
    <property type="term" value="P:post-transcriptional regulation of gene expression"/>
    <property type="evidence" value="ECO:0007669"/>
    <property type="project" value="TreeGrafter"/>
</dbReference>
<dbReference type="Pfam" id="PF00806">
    <property type="entry name" value="PUF"/>
    <property type="match status" value="4"/>
</dbReference>
<reference evidence="5" key="1">
    <citation type="submission" date="2021-01" db="EMBL/GenBank/DDBJ databases">
        <authorList>
            <person name="Corre E."/>
            <person name="Pelletier E."/>
            <person name="Niang G."/>
            <person name="Scheremetjew M."/>
            <person name="Finn R."/>
            <person name="Kale V."/>
            <person name="Holt S."/>
            <person name="Cochrane G."/>
            <person name="Meng A."/>
            <person name="Brown T."/>
            <person name="Cohen L."/>
        </authorList>
    </citation>
    <scope>NUCLEOTIDE SEQUENCE</scope>
    <source>
        <strain evidence="5">CCMP3105</strain>
    </source>
</reference>
<dbReference type="Gene3D" id="1.25.10.10">
    <property type="entry name" value="Leucine-rich Repeat Variant"/>
    <property type="match status" value="1"/>
</dbReference>
<organism evidence="5">
    <name type="scientific">Alexandrium monilatum</name>
    <dbReference type="NCBI Taxonomy" id="311494"/>
    <lineage>
        <taxon>Eukaryota</taxon>
        <taxon>Sar</taxon>
        <taxon>Alveolata</taxon>
        <taxon>Dinophyceae</taxon>
        <taxon>Gonyaulacales</taxon>
        <taxon>Pyrocystaceae</taxon>
        <taxon>Alexandrium</taxon>
    </lineage>
</organism>
<sequence>MMYQSLGDVANSGTWQFQGSEGFSPGLWSGAAEPQAWTNPGPQSSAQSPTSGHVRLCLSVCQGTMLVMPTQQLSLVPMMCPPGWSVQMPTAHAAPAGEASPAGWQPPWTTEPLFRGEGSPGGGRPAAWAVEPVRGAAGEAELPRPRPAARGGAAEAGVPLPRRAESPQRGRAAEAPAQKPRAVRPLVLTPSCWTDSTAGSPGPDSSSSGLRTPSVSPRYTPKQAQDCWFHVPDQLSSDQAADTAAASLDARWVDADVAPEREEEETSLGFGAVEELPEDQFEELLHLLEDCNPDSRLAVLLRVTARALWRFASSAKGSRFLQEALERADAHGAVRLAAGLNGHVSEAWDSPTAAPHANHVVQVCLQALPPAQCHFVLDEMREGGVERAGCSKYGCRILQRIIEHFPAQDTSVFVEELLDPDVLLRLAVNRFGNFVVQCVLEHGTQVQRVRIADLLLDQDDQKFSRLCENMYASHVVQKAMKLCHEKLQELLLARIVRIERSDSKFKRSVYGSFVVHEARKLLKAAAAKAPTATPLAEANRGAMRRGGQGRRATCRAAAWTTAPHPNDH</sequence>
<dbReference type="GO" id="GO:0003729">
    <property type="term" value="F:mRNA binding"/>
    <property type="evidence" value="ECO:0007669"/>
    <property type="project" value="TreeGrafter"/>
</dbReference>
<feature type="repeat" description="Pumilio" evidence="2">
    <location>
        <begin position="379"/>
        <end position="415"/>
    </location>
</feature>
<feature type="region of interest" description="Disordered" evidence="3">
    <location>
        <begin position="91"/>
        <end position="127"/>
    </location>
</feature>
<evidence type="ECO:0000256" key="3">
    <source>
        <dbReference type="SAM" id="MobiDB-lite"/>
    </source>
</evidence>